<evidence type="ECO:0000256" key="6">
    <source>
        <dbReference type="ARBA" id="ARBA00022741"/>
    </source>
</evidence>
<dbReference type="InterPro" id="IPR035078">
    <property type="entry name" value="PEP_carboxykinase_GTP_N"/>
</dbReference>
<keyword evidence="7 11" id="KW-0210">Decarboxylase</keyword>
<dbReference type="PIRSF" id="PIRSF001348">
    <property type="entry name" value="PEP_carboxykinase_GTP"/>
    <property type="match status" value="1"/>
</dbReference>
<keyword evidence="5 11" id="KW-0479">Metal-binding</keyword>
<keyword evidence="10 11" id="KW-0456">Lyase</keyword>
<dbReference type="Gene3D" id="3.90.228.20">
    <property type="match status" value="1"/>
</dbReference>
<evidence type="ECO:0000256" key="1">
    <source>
        <dbReference type="ARBA" id="ARBA00004742"/>
    </source>
</evidence>
<dbReference type="FunFam" id="3.40.449.10:FF:000005">
    <property type="entry name" value="Phosphoenolpyruvate carboxykinase [GTP]"/>
    <property type="match status" value="1"/>
</dbReference>
<comment type="subcellular location">
    <subcellularLocation>
        <location evidence="11">Cytoplasm</location>
    </subcellularLocation>
</comment>
<dbReference type="PANTHER" id="PTHR11561">
    <property type="entry name" value="PHOSPHOENOLPYRUVATE CARBOXYKINASE"/>
    <property type="match status" value="1"/>
</dbReference>
<dbReference type="PANTHER" id="PTHR11561:SF0">
    <property type="entry name" value="PHOSPHOENOLPYRUVATE CARBOXYKINASE [GTP]-RELATED"/>
    <property type="match status" value="1"/>
</dbReference>
<feature type="binding site" evidence="11">
    <location>
        <position position="227"/>
    </location>
    <ligand>
        <name>Mn(2+)</name>
        <dbReference type="ChEBI" id="CHEBI:29035"/>
    </ligand>
</feature>
<dbReference type="InterPro" id="IPR008209">
    <property type="entry name" value="PEP_carboxykinase_GTP"/>
</dbReference>
<organism evidence="14 15">
    <name type="scientific">Wenzhouxiangella sediminis</name>
    <dbReference type="NCBI Taxonomy" id="1792836"/>
    <lineage>
        <taxon>Bacteria</taxon>
        <taxon>Pseudomonadati</taxon>
        <taxon>Pseudomonadota</taxon>
        <taxon>Gammaproteobacteria</taxon>
        <taxon>Chromatiales</taxon>
        <taxon>Wenzhouxiangellaceae</taxon>
        <taxon>Wenzhouxiangella</taxon>
    </lineage>
</organism>
<dbReference type="EMBL" id="QUZK01000034">
    <property type="protein sequence ID" value="RFF30614.1"/>
    <property type="molecule type" value="Genomic_DNA"/>
</dbReference>
<feature type="binding site" evidence="11">
    <location>
        <position position="70"/>
    </location>
    <ligand>
        <name>substrate</name>
    </ligand>
</feature>
<comment type="caution">
    <text evidence="14">The sequence shown here is derived from an EMBL/GenBank/DDBJ whole genome shotgun (WGS) entry which is preliminary data.</text>
</comment>
<dbReference type="SUPFAM" id="SSF53795">
    <property type="entry name" value="PEP carboxykinase-like"/>
    <property type="match status" value="1"/>
</dbReference>
<dbReference type="InterPro" id="IPR008210">
    <property type="entry name" value="PEP_carboxykinase_N"/>
</dbReference>
<dbReference type="OrthoDB" id="9758871at2"/>
<keyword evidence="6 11" id="KW-0547">Nucleotide-binding</keyword>
<keyword evidence="14" id="KW-0808">Transferase</keyword>
<dbReference type="RefSeq" id="WP_116650557.1">
    <property type="nucleotide sequence ID" value="NZ_QUZK01000034.1"/>
</dbReference>
<feature type="binding site" evidence="11">
    <location>
        <position position="367"/>
    </location>
    <ligand>
        <name>GTP</name>
        <dbReference type="ChEBI" id="CHEBI:37565"/>
    </ligand>
</feature>
<comment type="pathway">
    <text evidence="1 11">Carbohydrate biosynthesis; gluconeogenesis.</text>
</comment>
<dbReference type="GO" id="GO:0005525">
    <property type="term" value="F:GTP binding"/>
    <property type="evidence" value="ECO:0007669"/>
    <property type="project" value="UniProtKB-UniRule"/>
</dbReference>
<feature type="binding site" evidence="11">
    <location>
        <begin position="250"/>
        <end position="255"/>
    </location>
    <ligand>
        <name>GTP</name>
        <dbReference type="ChEBI" id="CHEBI:37565"/>
    </ligand>
</feature>
<dbReference type="InterPro" id="IPR035077">
    <property type="entry name" value="PEP_carboxykinase_GTP_C"/>
</dbReference>
<dbReference type="GO" id="GO:0006107">
    <property type="term" value="P:oxaloacetate metabolic process"/>
    <property type="evidence" value="ECO:0007669"/>
    <property type="project" value="TreeGrafter"/>
</dbReference>
<dbReference type="PROSITE" id="PS00505">
    <property type="entry name" value="PEPCK_GTP"/>
    <property type="match status" value="1"/>
</dbReference>
<dbReference type="Gene3D" id="2.170.8.10">
    <property type="entry name" value="Phosphoenolpyruvate Carboxykinase, domain 2"/>
    <property type="match status" value="1"/>
</dbReference>
<evidence type="ECO:0000313" key="14">
    <source>
        <dbReference type="EMBL" id="RFF30614.1"/>
    </source>
</evidence>
<keyword evidence="14" id="KW-0670">Pyruvate</keyword>
<feature type="binding site" evidence="11">
    <location>
        <begin position="198"/>
        <end position="200"/>
    </location>
    <ligand>
        <name>substrate</name>
    </ligand>
</feature>
<keyword evidence="11" id="KW-0963">Cytoplasm</keyword>
<keyword evidence="14" id="KW-0418">Kinase</keyword>
<dbReference type="GO" id="GO:0030145">
    <property type="term" value="F:manganese ion binding"/>
    <property type="evidence" value="ECO:0007669"/>
    <property type="project" value="UniProtKB-UniRule"/>
</dbReference>
<evidence type="ECO:0000256" key="10">
    <source>
        <dbReference type="ARBA" id="ARBA00023239"/>
    </source>
</evidence>
<dbReference type="GO" id="GO:0006094">
    <property type="term" value="P:gluconeogenesis"/>
    <property type="evidence" value="ECO:0007669"/>
    <property type="project" value="UniProtKB-UniRule"/>
</dbReference>
<sequence>MSSKLQALNDWVDQVANHTRASRVHWCDGSGDENRKLIEAMLESGDLEQLNPETHPDCYLHRSDPADVARVEHLTYVCTEREDDAGPNNNWMAPAEAHALMNGLFAGCMEDRTLYVVPYCMGPIESPFSRCGVEITDSPYVVANMRLMTRMGSDALARIERDGRFVKGLHSTGDLDPDRRYIVHFPEELSIQSFGSGYGGNALLGKKCHALRIASYQARTEGWLAEHMLIVGIQNPAGEIRYVAGAFPSACGKTNLAMLIPPEAYREGGWKVWTVGDDICWLHPGEDGRLWAINPEAGFFGVAPGTSAKTNPNALAMLDRETIFTNVAVTEDNRPWWEGLGEGKPAKDWRGRAFDPKHGPAAHPNSRFTVSIKRCPSYSDQADNPDGVPIDAIVFGGRRASLAPLVLEAHDWTHGVLVGAGMASETTAAATGQVGIVRRDPMAMKPFCGYHFADYWAHWLDVGGKLTRPPKIFQVNWFRRDAGGKFIWPGFGDNMRVLEWIMARCRDEADATDTAVGKLPDAGAINLEGLEERPDMEELLRIDPAEWRAEIEAIGKHLESFGSRVPSQLHETLGRIREAIG</sequence>
<feature type="active site" evidence="11">
    <location>
        <position position="251"/>
    </location>
</feature>
<feature type="binding site" evidence="11">
    <location>
        <position position="398"/>
    </location>
    <ligand>
        <name>GTP</name>
        <dbReference type="ChEBI" id="CHEBI:37565"/>
    </ligand>
</feature>
<dbReference type="NCBIfam" id="NF003253">
    <property type="entry name" value="PRK04210.1"/>
    <property type="match status" value="1"/>
</dbReference>
<evidence type="ECO:0000256" key="3">
    <source>
        <dbReference type="ARBA" id="ARBA00011245"/>
    </source>
</evidence>
<dbReference type="GO" id="GO:0042594">
    <property type="term" value="P:response to starvation"/>
    <property type="evidence" value="ECO:0007669"/>
    <property type="project" value="TreeGrafter"/>
</dbReference>
<dbReference type="AlphaFoldDB" id="A0A3E1K9D3"/>
<dbReference type="GO" id="GO:0004613">
    <property type="term" value="F:phosphoenolpyruvate carboxykinase (GTP) activity"/>
    <property type="evidence" value="ECO:0007669"/>
    <property type="project" value="UniProtKB-UniRule"/>
</dbReference>
<dbReference type="HAMAP" id="MF_00452">
    <property type="entry name" value="PEPCK_GTP"/>
    <property type="match status" value="1"/>
</dbReference>
<evidence type="ECO:0000256" key="9">
    <source>
        <dbReference type="ARBA" id="ARBA00023211"/>
    </source>
</evidence>
<comment type="cofactor">
    <cofactor evidence="11">
        <name>Mn(2+)</name>
        <dbReference type="ChEBI" id="CHEBI:29035"/>
    </cofactor>
    <text evidence="11">Binds 1 Mn(2+) ion per subunit.</text>
</comment>
<keyword evidence="9 11" id="KW-0464">Manganese</keyword>
<comment type="function">
    <text evidence="11">Catalyzes the conversion of oxaloacetate (OAA) to phosphoenolpyruvate (PEP), the rate-limiting step in the metabolic pathway that produces glucose from lactate and other precursors derived from the citric acid cycle.</text>
</comment>
<protein>
    <recommendedName>
        <fullName evidence="11">Phosphoenolpyruvate carboxykinase [GTP]</fullName>
        <shortName evidence="11">PEP carboxykinase</shortName>
        <shortName evidence="11">PEPCK</shortName>
        <ecNumber evidence="11">4.1.1.32</ecNumber>
    </recommendedName>
    <alternativeName>
        <fullName evidence="11">GTP-dependent phosphoenolpyruvate carboxykinase</fullName>
        <shortName evidence="11">GTP-PEPCK</shortName>
    </alternativeName>
</protein>
<feature type="binding site" evidence="11">
    <location>
        <position position="207"/>
    </location>
    <ligand>
        <name>Mn(2+)</name>
        <dbReference type="ChEBI" id="CHEBI:29035"/>
    </ligand>
</feature>
<evidence type="ECO:0000256" key="2">
    <source>
        <dbReference type="ARBA" id="ARBA00005796"/>
    </source>
</evidence>
<keyword evidence="15" id="KW-1185">Reference proteome</keyword>
<feature type="binding site" evidence="11">
    <location>
        <position position="249"/>
    </location>
    <ligand>
        <name>substrate</name>
    </ligand>
</feature>
<evidence type="ECO:0000256" key="4">
    <source>
        <dbReference type="ARBA" id="ARBA00022432"/>
    </source>
</evidence>
<feature type="binding site" evidence="11">
    <location>
        <position position="278"/>
    </location>
    <ligand>
        <name>Mn(2+)</name>
        <dbReference type="ChEBI" id="CHEBI:29035"/>
    </ligand>
</feature>
<dbReference type="InterPro" id="IPR013035">
    <property type="entry name" value="PEP_carboxykinase_C"/>
</dbReference>
<dbReference type="EC" id="4.1.1.32" evidence="11"/>
<reference evidence="14 15" key="1">
    <citation type="submission" date="2018-08" db="EMBL/GenBank/DDBJ databases">
        <title>Wenzhouxiangella salilacus sp. nov., a novel bacterium isolated from a saline lake in Xinjiang Province, China.</title>
        <authorList>
            <person name="Han S."/>
        </authorList>
    </citation>
    <scope>NUCLEOTIDE SEQUENCE [LARGE SCALE GENOMIC DNA]</scope>
    <source>
        <strain evidence="14 15">XDB06</strain>
    </source>
</reference>
<dbReference type="SUPFAM" id="SSF68923">
    <property type="entry name" value="PEP carboxykinase N-terminal domain"/>
    <property type="match status" value="1"/>
</dbReference>
<evidence type="ECO:0000259" key="13">
    <source>
        <dbReference type="Pfam" id="PF17297"/>
    </source>
</evidence>
<evidence type="ECO:0000313" key="15">
    <source>
        <dbReference type="Proteomes" id="UP000260351"/>
    </source>
</evidence>
<keyword evidence="4 11" id="KW-0312">Gluconeogenesis</keyword>
<evidence type="ECO:0000256" key="11">
    <source>
        <dbReference type="HAMAP-Rule" id="MF_00452"/>
    </source>
</evidence>
<feature type="domain" description="Phosphoenolpyruvate carboxykinase C-terminal P-loop" evidence="12">
    <location>
        <begin position="223"/>
        <end position="577"/>
    </location>
</feature>
<dbReference type="GO" id="GO:0016301">
    <property type="term" value="F:kinase activity"/>
    <property type="evidence" value="ECO:0007669"/>
    <property type="project" value="UniProtKB-KW"/>
</dbReference>
<dbReference type="Pfam" id="PF00821">
    <property type="entry name" value="PEPCK_GTP"/>
    <property type="match status" value="1"/>
</dbReference>
<evidence type="ECO:0000256" key="7">
    <source>
        <dbReference type="ARBA" id="ARBA00022793"/>
    </source>
</evidence>
<comment type="catalytic activity">
    <reaction evidence="11">
        <text>oxaloacetate + GTP = phosphoenolpyruvate + GDP + CO2</text>
        <dbReference type="Rhea" id="RHEA:10388"/>
        <dbReference type="ChEBI" id="CHEBI:16452"/>
        <dbReference type="ChEBI" id="CHEBI:16526"/>
        <dbReference type="ChEBI" id="CHEBI:37565"/>
        <dbReference type="ChEBI" id="CHEBI:58189"/>
        <dbReference type="ChEBI" id="CHEBI:58702"/>
        <dbReference type="EC" id="4.1.1.32"/>
    </reaction>
</comment>
<dbReference type="GO" id="GO:0046327">
    <property type="term" value="P:glycerol biosynthetic process from pyruvate"/>
    <property type="evidence" value="ECO:0007669"/>
    <property type="project" value="TreeGrafter"/>
</dbReference>
<keyword evidence="8 11" id="KW-0342">GTP-binding</keyword>
<dbReference type="Gene3D" id="3.40.449.10">
    <property type="entry name" value="Phosphoenolpyruvate Carboxykinase, domain 1"/>
    <property type="match status" value="1"/>
</dbReference>
<name>A0A3E1K9D3_9GAMM</name>
<feature type="binding site" evidence="11">
    <location>
        <begin position="365"/>
        <end position="367"/>
    </location>
    <ligand>
        <name>substrate</name>
    </ligand>
</feature>
<dbReference type="Pfam" id="PF17297">
    <property type="entry name" value="PEPCK_N"/>
    <property type="match status" value="1"/>
</dbReference>
<dbReference type="UniPathway" id="UPA00138"/>
<accession>A0A3E1K9D3</accession>
<comment type="similarity">
    <text evidence="2 11">Belongs to the phosphoenolpyruvate carboxykinase [GTP] family.</text>
</comment>
<dbReference type="CDD" id="cd00819">
    <property type="entry name" value="PEPCK_GTP"/>
    <property type="match status" value="1"/>
</dbReference>
<gene>
    <name evidence="11" type="primary">pckG</name>
    <name evidence="14" type="ORF">DZC52_07750</name>
</gene>
<comment type="subunit">
    <text evidence="3 11">Monomer.</text>
</comment>
<dbReference type="GO" id="GO:0033993">
    <property type="term" value="P:response to lipid"/>
    <property type="evidence" value="ECO:0007669"/>
    <property type="project" value="TreeGrafter"/>
</dbReference>
<dbReference type="Proteomes" id="UP000260351">
    <property type="component" value="Unassembled WGS sequence"/>
</dbReference>
<feature type="domain" description="Phosphoenolpyruvate carboxykinase GTP-utilising N-terminal" evidence="13">
    <location>
        <begin position="10"/>
        <end position="219"/>
    </location>
</feature>
<evidence type="ECO:0000256" key="5">
    <source>
        <dbReference type="ARBA" id="ARBA00022723"/>
    </source>
</evidence>
<evidence type="ECO:0000256" key="8">
    <source>
        <dbReference type="ARBA" id="ARBA00023134"/>
    </source>
</evidence>
<dbReference type="GO" id="GO:0005829">
    <property type="term" value="C:cytosol"/>
    <property type="evidence" value="ECO:0007669"/>
    <property type="project" value="TreeGrafter"/>
</dbReference>
<dbReference type="GO" id="GO:0071333">
    <property type="term" value="P:cellular response to glucose stimulus"/>
    <property type="evidence" value="ECO:0007669"/>
    <property type="project" value="TreeGrafter"/>
</dbReference>
<dbReference type="GO" id="GO:0019543">
    <property type="term" value="P:propionate catabolic process"/>
    <property type="evidence" value="ECO:0007669"/>
    <property type="project" value="TreeGrafter"/>
</dbReference>
<proteinExistence type="inferred from homology"/>
<evidence type="ECO:0000259" key="12">
    <source>
        <dbReference type="Pfam" id="PF00821"/>
    </source>
</evidence>
<dbReference type="InterPro" id="IPR018091">
    <property type="entry name" value="PEP_carboxykin_GTP_CS"/>
</dbReference>
<feature type="binding site" evidence="11">
    <location>
        <begin position="491"/>
        <end position="494"/>
    </location>
    <ligand>
        <name>GTP</name>
        <dbReference type="ChEBI" id="CHEBI:37565"/>
    </ligand>
</feature>